<dbReference type="InterPro" id="IPR051396">
    <property type="entry name" value="Bact_Antivir_Def_Nuclease"/>
</dbReference>
<dbReference type="InterPro" id="IPR027417">
    <property type="entry name" value="P-loop_NTPase"/>
</dbReference>
<comment type="caution">
    <text evidence="2">The sequence shown here is derived from an EMBL/GenBank/DDBJ whole genome shotgun (WGS) entry which is preliminary data.</text>
</comment>
<dbReference type="RefSeq" id="WP_073717410.1">
    <property type="nucleotide sequence ID" value="NZ_MQVR01000086.1"/>
</dbReference>
<keyword evidence="3" id="KW-1185">Reference proteome</keyword>
<sequence length="374" mass="40915">MLKQLERLDQTVIADVESVLQKTLTRFIPGTDSVQLEARPFSRASGLEDILIDDGVLTPIVAKGDGIQSLVALALTMEWTQSTNHPDKQLIIAVEEPESHLHPGAVHELRQVLQGIAESQQVIVTTHSQALVNRRNLRQNVIVSERSAKPAKSLDALRTALGVRLSDALAAAEVVVVSEGYLDEVLLPALLMQREPAVREWLTEGRLIIESAGSGSKIYPRVLAARTLLTQPIVVLDSDPAGEKDVGRLLADGVIEQTAVVQVVRPSCAHSELEDLLLQDSYLAALEARIGFRLKGRQKRKLDQGRDKAWSERLSEILVNAGVPDAEKLVKACKYDVTQAAVEAVGRGEAVIRSECEDILNRLVDLIRNGLHTH</sequence>
<dbReference type="InterPro" id="IPR041685">
    <property type="entry name" value="AAA_GajA/Old/RecF-like"/>
</dbReference>
<dbReference type="Gene3D" id="3.40.50.300">
    <property type="entry name" value="P-loop containing nucleotide triphosphate hydrolases"/>
    <property type="match status" value="1"/>
</dbReference>
<dbReference type="OrthoDB" id="104167at2"/>
<proteinExistence type="predicted"/>
<name>A0A1Q5Q098_9ACTO</name>
<protein>
    <recommendedName>
        <fullName evidence="1">Endonuclease GajA/Old nuclease/RecF-like AAA domain-containing protein</fullName>
    </recommendedName>
</protein>
<gene>
    <name evidence="2" type="ORF">BSZ39_11175</name>
</gene>
<evidence type="ECO:0000313" key="3">
    <source>
        <dbReference type="Proteomes" id="UP000185628"/>
    </source>
</evidence>
<dbReference type="PANTHER" id="PTHR43581:SF4">
    <property type="entry name" value="ATP_GTP PHOSPHATASE"/>
    <property type="match status" value="1"/>
</dbReference>
<accession>A0A1Q5Q098</accession>
<organism evidence="2 3">
    <name type="scientific">Bowdeniella nasicola</name>
    <dbReference type="NCBI Taxonomy" id="208480"/>
    <lineage>
        <taxon>Bacteria</taxon>
        <taxon>Bacillati</taxon>
        <taxon>Actinomycetota</taxon>
        <taxon>Actinomycetes</taxon>
        <taxon>Actinomycetales</taxon>
        <taxon>Actinomycetaceae</taxon>
        <taxon>Bowdeniella</taxon>
    </lineage>
</organism>
<dbReference type="AlphaFoldDB" id="A0A1Q5Q098"/>
<dbReference type="SUPFAM" id="SSF52540">
    <property type="entry name" value="P-loop containing nucleoside triphosphate hydrolases"/>
    <property type="match status" value="1"/>
</dbReference>
<dbReference type="Pfam" id="PF13175">
    <property type="entry name" value="AAA_15"/>
    <property type="match status" value="1"/>
</dbReference>
<evidence type="ECO:0000313" key="2">
    <source>
        <dbReference type="EMBL" id="OKL53119.1"/>
    </source>
</evidence>
<dbReference type="PANTHER" id="PTHR43581">
    <property type="entry name" value="ATP/GTP PHOSPHATASE"/>
    <property type="match status" value="1"/>
</dbReference>
<dbReference type="Proteomes" id="UP000185628">
    <property type="component" value="Unassembled WGS sequence"/>
</dbReference>
<reference evidence="3" key="1">
    <citation type="submission" date="2016-12" db="EMBL/GenBank/DDBJ databases">
        <authorList>
            <person name="Meng X."/>
        </authorList>
    </citation>
    <scope>NUCLEOTIDE SEQUENCE [LARGE SCALE GENOMIC DNA]</scope>
    <source>
        <strain evidence="3">DSM 19116</strain>
    </source>
</reference>
<dbReference type="EMBL" id="MQVR01000086">
    <property type="protein sequence ID" value="OKL53119.1"/>
    <property type="molecule type" value="Genomic_DNA"/>
</dbReference>
<evidence type="ECO:0000259" key="1">
    <source>
        <dbReference type="Pfam" id="PF13175"/>
    </source>
</evidence>
<feature type="domain" description="Endonuclease GajA/Old nuclease/RecF-like AAA" evidence="1">
    <location>
        <begin position="42"/>
        <end position="132"/>
    </location>
</feature>